<dbReference type="InterPro" id="IPR001223">
    <property type="entry name" value="Glyco_hydro18_cat"/>
</dbReference>
<gene>
    <name evidence="2" type="ORF">Krac_12409</name>
</gene>
<accession>D6TH32</accession>
<dbReference type="PROSITE" id="PS51910">
    <property type="entry name" value="GH18_2"/>
    <property type="match status" value="1"/>
</dbReference>
<protein>
    <submittedName>
        <fullName evidence="2">Glycosyl hydrolase</fullName>
    </submittedName>
</protein>
<dbReference type="FunCoup" id="D6TH32">
    <property type="interactions" value="227"/>
</dbReference>
<dbReference type="Proteomes" id="UP000004508">
    <property type="component" value="Unassembled WGS sequence"/>
</dbReference>
<comment type="caution">
    <text evidence="2">The sequence shown here is derived from an EMBL/GenBank/DDBJ whole genome shotgun (WGS) entry which is preliminary data.</text>
</comment>
<proteinExistence type="predicted"/>
<dbReference type="InParanoid" id="D6TH32"/>
<dbReference type="Pfam" id="PF00704">
    <property type="entry name" value="Glyco_hydro_18"/>
    <property type="match status" value="1"/>
</dbReference>
<evidence type="ECO:0000313" key="2">
    <source>
        <dbReference type="EMBL" id="EFH90774.1"/>
    </source>
</evidence>
<dbReference type="PANTHER" id="PTHR46066">
    <property type="entry name" value="CHITINASE DOMAIN-CONTAINING PROTEIN 1 FAMILY MEMBER"/>
    <property type="match status" value="1"/>
</dbReference>
<dbReference type="InterPro" id="IPR029070">
    <property type="entry name" value="Chitinase_insertion_sf"/>
</dbReference>
<dbReference type="GO" id="GO:0005975">
    <property type="term" value="P:carbohydrate metabolic process"/>
    <property type="evidence" value="ECO:0007669"/>
    <property type="project" value="InterPro"/>
</dbReference>
<evidence type="ECO:0000313" key="3">
    <source>
        <dbReference type="Proteomes" id="UP000004508"/>
    </source>
</evidence>
<keyword evidence="3" id="KW-1185">Reference proteome</keyword>
<dbReference type="SUPFAM" id="SSF51445">
    <property type="entry name" value="(Trans)glycosidases"/>
    <property type="match status" value="1"/>
</dbReference>
<evidence type="ECO:0000259" key="1">
    <source>
        <dbReference type="PROSITE" id="PS51910"/>
    </source>
</evidence>
<sequence length="359" mass="40150">MKKLTLITLCILLISVPIVWIMIHYVQNSRQSVTSFAPKPTPPPVTWKSHVMAWIYPGPPACNAANEYKDGRVIDTLKPEYYNLNSSGTLTQLTTENAGCNTYSPDNASEVKKHSTHQYVTVSGKIAGMDALVTSQAKIVQAVTTLKTFLDTVKFTGVEIDFEGFSRWTPQQYYGYKNFLMQLGGTLHQNGYKLMIDGPAVTADESSQYQWRYEDFNTLPVDYLVVMEYDWQYDFGSGTPVAPLAREKDVTREVIGEIKDINKIVIGIPSYGYHGRLGGDSITIDTRAQSQMYLGYTTAKRDNSSAEMMFTHAGVFYDYADSQTLNTKRSLIEGLGIKNISVWSLGGNQWFSGKAEPHS</sequence>
<dbReference type="STRING" id="485913.Krac_12409"/>
<dbReference type="InterPro" id="IPR017853">
    <property type="entry name" value="GH"/>
</dbReference>
<dbReference type="RefSeq" id="WP_007908423.1">
    <property type="nucleotide sequence ID" value="NZ_ADVG01000001.1"/>
</dbReference>
<dbReference type="Gene3D" id="3.10.50.10">
    <property type="match status" value="1"/>
</dbReference>
<organism evidence="2 3">
    <name type="scientific">Ktedonobacter racemifer DSM 44963</name>
    <dbReference type="NCBI Taxonomy" id="485913"/>
    <lineage>
        <taxon>Bacteria</taxon>
        <taxon>Bacillati</taxon>
        <taxon>Chloroflexota</taxon>
        <taxon>Ktedonobacteria</taxon>
        <taxon>Ktedonobacterales</taxon>
        <taxon>Ktedonobacteraceae</taxon>
        <taxon>Ktedonobacter</taxon>
    </lineage>
</organism>
<dbReference type="EMBL" id="ADVG01000001">
    <property type="protein sequence ID" value="EFH90774.1"/>
    <property type="molecule type" value="Genomic_DNA"/>
</dbReference>
<name>D6TH32_KTERA</name>
<keyword evidence="2" id="KW-0378">Hydrolase</keyword>
<dbReference type="Gene3D" id="3.20.20.80">
    <property type="entry name" value="Glycosidases"/>
    <property type="match status" value="1"/>
</dbReference>
<dbReference type="AlphaFoldDB" id="D6TH32"/>
<dbReference type="eggNOG" id="COG3858">
    <property type="taxonomic scope" value="Bacteria"/>
</dbReference>
<feature type="domain" description="GH18" evidence="1">
    <location>
        <begin position="19"/>
        <end position="359"/>
    </location>
</feature>
<dbReference type="GO" id="GO:0016787">
    <property type="term" value="F:hydrolase activity"/>
    <property type="evidence" value="ECO:0007669"/>
    <property type="project" value="UniProtKB-KW"/>
</dbReference>
<reference evidence="2 3" key="1">
    <citation type="journal article" date="2011" name="Stand. Genomic Sci.">
        <title>Non-contiguous finished genome sequence and contextual data of the filamentous soil bacterium Ktedonobacter racemifer type strain (SOSP1-21).</title>
        <authorList>
            <person name="Chang Y.J."/>
            <person name="Land M."/>
            <person name="Hauser L."/>
            <person name="Chertkov O."/>
            <person name="Del Rio T.G."/>
            <person name="Nolan M."/>
            <person name="Copeland A."/>
            <person name="Tice H."/>
            <person name="Cheng J.F."/>
            <person name="Lucas S."/>
            <person name="Han C."/>
            <person name="Goodwin L."/>
            <person name="Pitluck S."/>
            <person name="Ivanova N."/>
            <person name="Ovchinikova G."/>
            <person name="Pati A."/>
            <person name="Chen A."/>
            <person name="Palaniappan K."/>
            <person name="Mavromatis K."/>
            <person name="Liolios K."/>
            <person name="Brettin T."/>
            <person name="Fiebig A."/>
            <person name="Rohde M."/>
            <person name="Abt B."/>
            <person name="Goker M."/>
            <person name="Detter J.C."/>
            <person name="Woyke T."/>
            <person name="Bristow J."/>
            <person name="Eisen J.A."/>
            <person name="Markowitz V."/>
            <person name="Hugenholtz P."/>
            <person name="Kyrpides N.C."/>
            <person name="Klenk H.P."/>
            <person name="Lapidus A."/>
        </authorList>
    </citation>
    <scope>NUCLEOTIDE SEQUENCE [LARGE SCALE GENOMIC DNA]</scope>
    <source>
        <strain evidence="3">DSM 44963</strain>
    </source>
</reference>
<dbReference type="PANTHER" id="PTHR46066:SF2">
    <property type="entry name" value="CHITINASE DOMAIN-CONTAINING PROTEIN 1"/>
    <property type="match status" value="1"/>
</dbReference>